<dbReference type="Proteomes" id="UP000295416">
    <property type="component" value="Unassembled WGS sequence"/>
</dbReference>
<sequence>MKTSSLIMSYLQQHPGSGYKQILKHCRNNMAYEQHDHHLFKSHIASNLRKLRKKNKAINKGNVWYLNEKASS</sequence>
<comment type="caution">
    <text evidence="1">The sequence shown here is derived from an EMBL/GenBank/DDBJ whole genome shotgun (WGS) entry which is preliminary data.</text>
</comment>
<keyword evidence="2" id="KW-1185">Reference proteome</keyword>
<dbReference type="EMBL" id="SLXK01000022">
    <property type="protein sequence ID" value="TCP24950.1"/>
    <property type="molecule type" value="Genomic_DNA"/>
</dbReference>
<dbReference type="AlphaFoldDB" id="A0A4R2NSS4"/>
<evidence type="ECO:0000313" key="2">
    <source>
        <dbReference type="Proteomes" id="UP000295416"/>
    </source>
</evidence>
<dbReference type="RefSeq" id="WP_132746845.1">
    <property type="nucleotide sequence ID" value="NZ_SLXK01000022.1"/>
</dbReference>
<evidence type="ECO:0000313" key="1">
    <source>
        <dbReference type="EMBL" id="TCP24950.1"/>
    </source>
</evidence>
<accession>A0A4R2NSS4</accession>
<gene>
    <name evidence="1" type="ORF">EV207_12253</name>
</gene>
<proteinExistence type="predicted"/>
<reference evidence="1 2" key="1">
    <citation type="submission" date="2019-03" db="EMBL/GenBank/DDBJ databases">
        <title>Genomic Encyclopedia of Type Strains, Phase IV (KMG-IV): sequencing the most valuable type-strain genomes for metagenomic binning, comparative biology and taxonomic classification.</title>
        <authorList>
            <person name="Goeker M."/>
        </authorList>
    </citation>
    <scope>NUCLEOTIDE SEQUENCE [LARGE SCALE GENOMIC DNA]</scope>
    <source>
        <strain evidence="1 2">DSM 19377</strain>
    </source>
</reference>
<name>A0A4R2NSS4_9BACL</name>
<organism evidence="1 2">
    <name type="scientific">Scopulibacillus darangshiensis</name>
    <dbReference type="NCBI Taxonomy" id="442528"/>
    <lineage>
        <taxon>Bacteria</taxon>
        <taxon>Bacillati</taxon>
        <taxon>Bacillota</taxon>
        <taxon>Bacilli</taxon>
        <taxon>Bacillales</taxon>
        <taxon>Sporolactobacillaceae</taxon>
        <taxon>Scopulibacillus</taxon>
    </lineage>
</organism>
<protein>
    <submittedName>
        <fullName evidence="1">Uncharacterized protein</fullName>
    </submittedName>
</protein>